<evidence type="ECO:0000259" key="15">
    <source>
        <dbReference type="PROSITE" id="PS51186"/>
    </source>
</evidence>
<dbReference type="EMBL" id="DF237039">
    <property type="protein sequence ID" value="GAQ81754.1"/>
    <property type="molecule type" value="Genomic_DNA"/>
</dbReference>
<feature type="domain" description="Bromo" evidence="14">
    <location>
        <begin position="394"/>
        <end position="465"/>
    </location>
</feature>
<evidence type="ECO:0000256" key="13">
    <source>
        <dbReference type="SAM" id="MobiDB-lite"/>
    </source>
</evidence>
<dbReference type="Proteomes" id="UP000054558">
    <property type="component" value="Unassembled WGS sequence"/>
</dbReference>
<evidence type="ECO:0000256" key="9">
    <source>
        <dbReference type="ARBA" id="ARBA00023163"/>
    </source>
</evidence>
<evidence type="ECO:0000313" key="16">
    <source>
        <dbReference type="EMBL" id="GAQ81754.1"/>
    </source>
</evidence>
<dbReference type="PROSITE" id="PS51186">
    <property type="entry name" value="GNAT"/>
    <property type="match status" value="1"/>
</dbReference>
<keyword evidence="5" id="KW-0156">Chromatin regulator</keyword>
<comment type="similarity">
    <text evidence="2">Belongs to the acetyltransferase family. GCN5 subfamily.</text>
</comment>
<dbReference type="PROSITE" id="PS00633">
    <property type="entry name" value="BROMODOMAIN_1"/>
    <property type="match status" value="1"/>
</dbReference>
<dbReference type="Gene3D" id="3.40.630.30">
    <property type="match status" value="1"/>
</dbReference>
<evidence type="ECO:0000256" key="1">
    <source>
        <dbReference type="ARBA" id="ARBA00004123"/>
    </source>
</evidence>
<evidence type="ECO:0000256" key="6">
    <source>
        <dbReference type="ARBA" id="ARBA00023015"/>
    </source>
</evidence>
<dbReference type="Gene3D" id="1.20.920.10">
    <property type="entry name" value="Bromodomain-like"/>
    <property type="match status" value="1"/>
</dbReference>
<keyword evidence="4 16" id="KW-0808">Transferase</keyword>
<evidence type="ECO:0000256" key="8">
    <source>
        <dbReference type="ARBA" id="ARBA00023159"/>
    </source>
</evidence>
<keyword evidence="7 12" id="KW-0103">Bromodomain</keyword>
<evidence type="ECO:0000256" key="12">
    <source>
        <dbReference type="PROSITE-ProRule" id="PRU00035"/>
    </source>
</evidence>
<evidence type="ECO:0000256" key="3">
    <source>
        <dbReference type="ARBA" id="ARBA00013184"/>
    </source>
</evidence>
<keyword evidence="17" id="KW-1185">Reference proteome</keyword>
<dbReference type="GO" id="GO:0006338">
    <property type="term" value="P:chromatin remodeling"/>
    <property type="evidence" value="ECO:0000318"/>
    <property type="project" value="GO_Central"/>
</dbReference>
<dbReference type="AlphaFoldDB" id="A0A0U9I6X7"/>
<dbReference type="InterPro" id="IPR037800">
    <property type="entry name" value="GCN5"/>
</dbReference>
<evidence type="ECO:0000256" key="7">
    <source>
        <dbReference type="ARBA" id="ARBA00023117"/>
    </source>
</evidence>
<feature type="domain" description="N-acetyltransferase" evidence="15">
    <location>
        <begin position="140"/>
        <end position="294"/>
    </location>
</feature>
<dbReference type="InterPro" id="IPR018359">
    <property type="entry name" value="Bromodomain_CS"/>
</dbReference>
<dbReference type="SUPFAM" id="SSF55729">
    <property type="entry name" value="Acyl-CoA N-acyltransferases (Nat)"/>
    <property type="match status" value="1"/>
</dbReference>
<dbReference type="OMA" id="HQPPKEW"/>
<evidence type="ECO:0000259" key="14">
    <source>
        <dbReference type="PROSITE" id="PS50014"/>
    </source>
</evidence>
<evidence type="ECO:0000313" key="17">
    <source>
        <dbReference type="Proteomes" id="UP000054558"/>
    </source>
</evidence>
<keyword evidence="8" id="KW-0010">Activator</keyword>
<dbReference type="InterPro" id="IPR000182">
    <property type="entry name" value="GNAT_dom"/>
</dbReference>
<evidence type="ECO:0000256" key="11">
    <source>
        <dbReference type="ARBA" id="ARBA00023315"/>
    </source>
</evidence>
<comment type="subcellular location">
    <subcellularLocation>
        <location evidence="1">Nucleus</location>
    </subcellularLocation>
</comment>
<dbReference type="CDD" id="cd05509">
    <property type="entry name" value="Bromo_gcn5_like"/>
    <property type="match status" value="1"/>
</dbReference>
<dbReference type="InterPro" id="IPR016181">
    <property type="entry name" value="Acyl_CoA_acyltransferase"/>
</dbReference>
<dbReference type="SMART" id="SM00297">
    <property type="entry name" value="BROMO"/>
    <property type="match status" value="1"/>
</dbReference>
<sequence length="501" mass="56367">MEMDQDLPSAKRQRLGNGDSSVGVSGQGEDPSLLQFTSERLNPSETPPPSPIPGLRPPNPINIKKENPDNTTVIPETPDVKTGGVKIDSKYKNLKLNMVEPAGGGSPQGNGKGGEAQVPLTGAYMSREENLQEMEDAGKIQFSCAGNDGVVQHMIWLIGLKNIFSKQLPNMPKEYIVRLVMDRNHKSMMLIKQNTVIGGITYRPYPTRRFGEIAFCAITSTEQVKGFGTRLMNHLKQHARDVDNLEYFLTYADNNAVGYFGKQGFTKEITMDRERWHGYIKDYDGGTLMECHIHPTLPHTTLAKMLRMQKQAIEEKVRQLSNQHVVHPGLDTWKKAGYGRKAISIEEIPGVREAGWQPDPHSHLRIRLVNTAGDRPPTKSSLHAFMRSVLRAVGDHPDAWPFKEPVNARDVPDYYDIIKEPMDLKTISRRLDGEAYYVTLEIFNSDMRRVFANARIYNAPDTIYYKASTKLETFFSHRMKAGLQIGGRPMPSHRPGKELTS</sequence>
<feature type="region of interest" description="Disordered" evidence="13">
    <location>
        <begin position="1"/>
        <end position="81"/>
    </location>
</feature>
<dbReference type="GO" id="GO:0005634">
    <property type="term" value="C:nucleus"/>
    <property type="evidence" value="ECO:0007669"/>
    <property type="project" value="UniProtKB-SubCell"/>
</dbReference>
<proteinExistence type="inferred from homology"/>
<dbReference type="InterPro" id="IPR001487">
    <property type="entry name" value="Bromodomain"/>
</dbReference>
<dbReference type="PANTHER" id="PTHR45750">
    <property type="entry name" value="GH11602P"/>
    <property type="match status" value="1"/>
</dbReference>
<evidence type="ECO:0000256" key="4">
    <source>
        <dbReference type="ARBA" id="ARBA00022679"/>
    </source>
</evidence>
<dbReference type="OrthoDB" id="1937912at2759"/>
<keyword evidence="6" id="KW-0805">Transcription regulation</keyword>
<dbReference type="GO" id="GO:0000123">
    <property type="term" value="C:histone acetyltransferase complex"/>
    <property type="evidence" value="ECO:0000318"/>
    <property type="project" value="GO_Central"/>
</dbReference>
<dbReference type="FunFam" id="3.40.630.30:FF:000004">
    <property type="entry name" value="Histone acetyltransferase KAT2A"/>
    <property type="match status" value="1"/>
</dbReference>
<gene>
    <name evidence="16" type="ORF">KFL_000900090</name>
</gene>
<protein>
    <recommendedName>
        <fullName evidence="3">histone acetyltransferase</fullName>
        <ecNumber evidence="3">2.3.1.48</ecNumber>
    </recommendedName>
</protein>
<dbReference type="PANTHER" id="PTHR45750:SF3">
    <property type="entry name" value="HISTONE ACETYLTRANSFERASE"/>
    <property type="match status" value="1"/>
</dbReference>
<organism evidence="16 17">
    <name type="scientific">Klebsormidium nitens</name>
    <name type="common">Green alga</name>
    <name type="synonym">Ulothrix nitens</name>
    <dbReference type="NCBI Taxonomy" id="105231"/>
    <lineage>
        <taxon>Eukaryota</taxon>
        <taxon>Viridiplantae</taxon>
        <taxon>Streptophyta</taxon>
        <taxon>Klebsormidiophyceae</taxon>
        <taxon>Klebsormidiales</taxon>
        <taxon>Klebsormidiaceae</taxon>
        <taxon>Klebsormidium</taxon>
    </lineage>
</organism>
<dbReference type="CDD" id="cd04301">
    <property type="entry name" value="NAT_SF"/>
    <property type="match status" value="1"/>
</dbReference>
<dbReference type="InterPro" id="IPR036427">
    <property type="entry name" value="Bromodomain-like_sf"/>
</dbReference>
<evidence type="ECO:0000256" key="2">
    <source>
        <dbReference type="ARBA" id="ARBA00008607"/>
    </source>
</evidence>
<dbReference type="PRINTS" id="PR00503">
    <property type="entry name" value="BROMODOMAIN"/>
</dbReference>
<reference evidence="16 17" key="1">
    <citation type="journal article" date="2014" name="Nat. Commun.">
        <title>Klebsormidium flaccidum genome reveals primary factors for plant terrestrial adaptation.</title>
        <authorList>
            <person name="Hori K."/>
            <person name="Maruyama F."/>
            <person name="Fujisawa T."/>
            <person name="Togashi T."/>
            <person name="Yamamoto N."/>
            <person name="Seo M."/>
            <person name="Sato S."/>
            <person name="Yamada T."/>
            <person name="Mori H."/>
            <person name="Tajima N."/>
            <person name="Moriyama T."/>
            <person name="Ikeuchi M."/>
            <person name="Watanabe M."/>
            <person name="Wada H."/>
            <person name="Kobayashi K."/>
            <person name="Saito M."/>
            <person name="Masuda T."/>
            <person name="Sasaki-Sekimoto Y."/>
            <person name="Mashiguchi K."/>
            <person name="Awai K."/>
            <person name="Shimojima M."/>
            <person name="Masuda S."/>
            <person name="Iwai M."/>
            <person name="Nobusawa T."/>
            <person name="Narise T."/>
            <person name="Kondo S."/>
            <person name="Saito H."/>
            <person name="Sato R."/>
            <person name="Murakawa M."/>
            <person name="Ihara Y."/>
            <person name="Oshima-Yamada Y."/>
            <person name="Ohtaka K."/>
            <person name="Satoh M."/>
            <person name="Sonobe K."/>
            <person name="Ishii M."/>
            <person name="Ohtani R."/>
            <person name="Kanamori-Sato M."/>
            <person name="Honoki R."/>
            <person name="Miyazaki D."/>
            <person name="Mochizuki H."/>
            <person name="Umetsu J."/>
            <person name="Higashi K."/>
            <person name="Shibata D."/>
            <person name="Kamiya Y."/>
            <person name="Sato N."/>
            <person name="Nakamura Y."/>
            <person name="Tabata S."/>
            <person name="Ida S."/>
            <person name="Kurokawa K."/>
            <person name="Ohta H."/>
        </authorList>
    </citation>
    <scope>NUCLEOTIDE SEQUENCE [LARGE SCALE GENOMIC DNA]</scope>
    <source>
        <strain evidence="16 17">NIES-2285</strain>
    </source>
</reference>
<accession>A0A0U9I6X7</accession>
<dbReference type="SUPFAM" id="SSF47370">
    <property type="entry name" value="Bromodomain"/>
    <property type="match status" value="1"/>
</dbReference>
<keyword evidence="10" id="KW-0539">Nucleus</keyword>
<evidence type="ECO:0000256" key="10">
    <source>
        <dbReference type="ARBA" id="ARBA00023242"/>
    </source>
</evidence>
<dbReference type="GO" id="GO:0010484">
    <property type="term" value="F:histone H3 acetyltransferase activity"/>
    <property type="evidence" value="ECO:0000318"/>
    <property type="project" value="GO_Central"/>
</dbReference>
<keyword evidence="11" id="KW-0012">Acyltransferase</keyword>
<dbReference type="GO" id="GO:0045944">
    <property type="term" value="P:positive regulation of transcription by RNA polymerase II"/>
    <property type="evidence" value="ECO:0000318"/>
    <property type="project" value="GO_Central"/>
</dbReference>
<dbReference type="Pfam" id="PF00583">
    <property type="entry name" value="Acetyltransf_1"/>
    <property type="match status" value="1"/>
</dbReference>
<dbReference type="PROSITE" id="PS50014">
    <property type="entry name" value="BROMODOMAIN_2"/>
    <property type="match status" value="1"/>
</dbReference>
<keyword evidence="9" id="KW-0804">Transcription</keyword>
<dbReference type="STRING" id="105231.A0A0U9I6X7"/>
<dbReference type="Pfam" id="PF00439">
    <property type="entry name" value="Bromodomain"/>
    <property type="match status" value="1"/>
</dbReference>
<name>A0A0U9I6X7_KLENI</name>
<evidence type="ECO:0000256" key="5">
    <source>
        <dbReference type="ARBA" id="ARBA00022853"/>
    </source>
</evidence>
<feature type="compositionally biased region" description="Pro residues" evidence="13">
    <location>
        <begin position="45"/>
        <end position="60"/>
    </location>
</feature>
<dbReference type="EC" id="2.3.1.48" evidence="3"/>